<dbReference type="InterPro" id="IPR050951">
    <property type="entry name" value="Retrovirus_Pol_polyprotein"/>
</dbReference>
<dbReference type="InterPro" id="IPR036397">
    <property type="entry name" value="RNaseH_sf"/>
</dbReference>
<dbReference type="PANTHER" id="PTHR37984">
    <property type="entry name" value="PROTEIN CBG26694"/>
    <property type="match status" value="1"/>
</dbReference>
<organism evidence="3">
    <name type="scientific">Sipha flava</name>
    <name type="common">yellow sugarcane aphid</name>
    <dbReference type="NCBI Taxonomy" id="143950"/>
    <lineage>
        <taxon>Eukaryota</taxon>
        <taxon>Metazoa</taxon>
        <taxon>Ecdysozoa</taxon>
        <taxon>Arthropoda</taxon>
        <taxon>Hexapoda</taxon>
        <taxon>Insecta</taxon>
        <taxon>Pterygota</taxon>
        <taxon>Neoptera</taxon>
        <taxon>Paraneoptera</taxon>
        <taxon>Hemiptera</taxon>
        <taxon>Sternorrhyncha</taxon>
        <taxon>Aphidomorpha</taxon>
        <taxon>Aphidoidea</taxon>
        <taxon>Aphididae</taxon>
        <taxon>Sipha</taxon>
    </lineage>
</organism>
<dbReference type="InterPro" id="IPR041588">
    <property type="entry name" value="Integrase_H2C2"/>
</dbReference>
<evidence type="ECO:0000313" key="3">
    <source>
        <dbReference type="EMBL" id="MBY70295.1"/>
    </source>
</evidence>
<reference evidence="3" key="1">
    <citation type="submission" date="2018-04" db="EMBL/GenBank/DDBJ databases">
        <title>Transcriptome assembly of Sipha flava.</title>
        <authorList>
            <person name="Scully E.D."/>
            <person name="Geib S.M."/>
            <person name="Palmer N.A."/>
            <person name="Koch K."/>
            <person name="Bradshaw J."/>
            <person name="Heng-Moss T."/>
            <person name="Sarath G."/>
        </authorList>
    </citation>
    <scope>NUCLEOTIDE SEQUENCE</scope>
</reference>
<dbReference type="Gene3D" id="3.30.420.10">
    <property type="entry name" value="Ribonuclease H-like superfamily/Ribonuclease H"/>
    <property type="match status" value="1"/>
</dbReference>
<dbReference type="GO" id="GO:0003676">
    <property type="term" value="F:nucleic acid binding"/>
    <property type="evidence" value="ECO:0007669"/>
    <property type="project" value="InterPro"/>
</dbReference>
<name>A0A2S2PXM3_9HEMI</name>
<feature type="domain" description="Integrase zinc-binding" evidence="2">
    <location>
        <begin position="32"/>
        <end position="70"/>
    </location>
</feature>
<sequence>MYADILTMYADYTQGNSRMYVLLVHHRNVFLTLRNQAHGGRTATTLLIKSYYCWPNMDREIGQWIKFCVQTKVHKYTTLLLTPFALAELRFGHIHIDLVGPLPPSNNSKYMLICIDRFTRWP</sequence>
<dbReference type="Gene3D" id="1.10.340.70">
    <property type="match status" value="1"/>
</dbReference>
<accession>A0A2S2PXM3</accession>
<dbReference type="AlphaFoldDB" id="A0A2S2PXM3"/>
<dbReference type="EMBL" id="GGMS01001092">
    <property type="protein sequence ID" value="MBY70295.1"/>
    <property type="molecule type" value="Transcribed_RNA"/>
</dbReference>
<evidence type="ECO:0000256" key="1">
    <source>
        <dbReference type="ARBA" id="ARBA00012493"/>
    </source>
</evidence>
<dbReference type="InterPro" id="IPR012337">
    <property type="entry name" value="RNaseH-like_sf"/>
</dbReference>
<dbReference type="SUPFAM" id="SSF53098">
    <property type="entry name" value="Ribonuclease H-like"/>
    <property type="match status" value="1"/>
</dbReference>
<evidence type="ECO:0000259" key="2">
    <source>
        <dbReference type="Pfam" id="PF17921"/>
    </source>
</evidence>
<gene>
    <name evidence="3" type="primary">pol_41</name>
    <name evidence="3" type="ORF">g.1757</name>
</gene>
<protein>
    <recommendedName>
        <fullName evidence="1">RNA-directed DNA polymerase</fullName>
        <ecNumber evidence="1">2.7.7.49</ecNumber>
    </recommendedName>
</protein>
<dbReference type="GO" id="GO:0003964">
    <property type="term" value="F:RNA-directed DNA polymerase activity"/>
    <property type="evidence" value="ECO:0007669"/>
    <property type="project" value="UniProtKB-EC"/>
</dbReference>
<dbReference type="PANTHER" id="PTHR37984:SF5">
    <property type="entry name" value="PROTEIN NYNRIN-LIKE"/>
    <property type="match status" value="1"/>
</dbReference>
<proteinExistence type="predicted"/>
<dbReference type="Pfam" id="PF17921">
    <property type="entry name" value="Integrase_H2C2"/>
    <property type="match status" value="1"/>
</dbReference>
<dbReference type="EC" id="2.7.7.49" evidence="1"/>